<evidence type="ECO:0000313" key="4">
    <source>
        <dbReference type="Proteomes" id="UP000036403"/>
    </source>
</evidence>
<keyword evidence="1" id="KW-0175">Coiled coil</keyword>
<gene>
    <name evidence="3" type="ORF">RF55_13661</name>
</gene>
<protein>
    <submittedName>
        <fullName evidence="3">Nucleic-acid-binding protein from mobile element jockey</fullName>
    </submittedName>
</protein>
<evidence type="ECO:0000256" key="2">
    <source>
        <dbReference type="SAM" id="MobiDB-lite"/>
    </source>
</evidence>
<reference evidence="3 4" key="1">
    <citation type="submission" date="2015-04" db="EMBL/GenBank/DDBJ databases">
        <title>Lasius niger genome sequencing.</title>
        <authorList>
            <person name="Konorov E.A."/>
            <person name="Nikitin M.A."/>
            <person name="Kirill M.V."/>
            <person name="Chang P."/>
        </authorList>
    </citation>
    <scope>NUCLEOTIDE SEQUENCE [LARGE SCALE GENOMIC DNA]</scope>
    <source>
        <tissue evidence="3">Whole</tissue>
    </source>
</reference>
<dbReference type="OrthoDB" id="7554969at2759"/>
<feature type="region of interest" description="Disordered" evidence="2">
    <location>
        <begin position="424"/>
        <end position="465"/>
    </location>
</feature>
<dbReference type="AlphaFoldDB" id="A0A0J7KA03"/>
<accession>A0A0J7KA03</accession>
<name>A0A0J7KA03_LASNI</name>
<sequence>MTTKEKEDAIEIEIEDNDMNDEVEMEKTIEEKRLVTNKVQDIVSMIPSKIQSDTTQTNIDFNTEVTGMSDIEKDIFQFIQNSKSVYADSKEESSMIYFNKDDKLMAVEIDDPIKIEQFRSWLRKTTNRFEARDSGHGTINIKLNNLVMTNNRKKNMVKIVFVLHKTGFSPLGIEMINRSTARVMFQNKELANGCLDFFEINNKLVKAFIDNKEIMHRGVISDWPKGIPELFEAMDLRDDIVKMERMKKRVWNKENNIMSSIASDNIIVTFKGKNFTDYVSIYNRSCLLRVRPYVEAVKQCYSCYKFGHFKSTCKNKAKCSICGKDAHGDCNETPQCVNCGGNHRSNHRDCIEFQMNKDMCIIMAHNNCSYFEAEKLLEGRDMKVPINYDRYLSPQSWPSLPSTSKAEFRIKGVDSLTIATPLKEKNVQYKRPSDKEQDSDKEKKASKVRILDNKQNNDINERRIRDNIKKSNNEEHIKERRDPKRLAFMANFNDNIENISRQVENVSSSLDIEEEQYVRKETKENKEFIEKRVLKSNKLKNLSNKARDKTRTRITYRNIQGEEKVWKPLNTSETTHFRKKCFIQKL</sequence>
<keyword evidence="4" id="KW-1185">Reference proteome</keyword>
<evidence type="ECO:0000256" key="1">
    <source>
        <dbReference type="SAM" id="Coils"/>
    </source>
</evidence>
<dbReference type="PaxDb" id="67767-A0A0J7KA03"/>
<dbReference type="STRING" id="67767.A0A0J7KA03"/>
<organism evidence="3 4">
    <name type="scientific">Lasius niger</name>
    <name type="common">Black garden ant</name>
    <dbReference type="NCBI Taxonomy" id="67767"/>
    <lineage>
        <taxon>Eukaryota</taxon>
        <taxon>Metazoa</taxon>
        <taxon>Ecdysozoa</taxon>
        <taxon>Arthropoda</taxon>
        <taxon>Hexapoda</taxon>
        <taxon>Insecta</taxon>
        <taxon>Pterygota</taxon>
        <taxon>Neoptera</taxon>
        <taxon>Endopterygota</taxon>
        <taxon>Hymenoptera</taxon>
        <taxon>Apocrita</taxon>
        <taxon>Aculeata</taxon>
        <taxon>Formicoidea</taxon>
        <taxon>Formicidae</taxon>
        <taxon>Formicinae</taxon>
        <taxon>Lasius</taxon>
        <taxon>Lasius</taxon>
    </lineage>
</organism>
<evidence type="ECO:0000313" key="3">
    <source>
        <dbReference type="EMBL" id="KMQ87142.1"/>
    </source>
</evidence>
<feature type="compositionally biased region" description="Basic and acidic residues" evidence="2">
    <location>
        <begin position="424"/>
        <end position="452"/>
    </location>
</feature>
<proteinExistence type="predicted"/>
<comment type="caution">
    <text evidence="3">The sequence shown here is derived from an EMBL/GenBank/DDBJ whole genome shotgun (WGS) entry which is preliminary data.</text>
</comment>
<dbReference type="Proteomes" id="UP000036403">
    <property type="component" value="Unassembled WGS sequence"/>
</dbReference>
<dbReference type="EMBL" id="LBMM01010933">
    <property type="protein sequence ID" value="KMQ87142.1"/>
    <property type="molecule type" value="Genomic_DNA"/>
</dbReference>
<feature type="coiled-coil region" evidence="1">
    <location>
        <begin position="489"/>
        <end position="516"/>
    </location>
</feature>